<keyword evidence="1" id="KW-0238">DNA-binding</keyword>
<dbReference type="PANTHER" id="PTHR46797:SF1">
    <property type="entry name" value="METHYLPHOSPHONATE SYNTHASE"/>
    <property type="match status" value="1"/>
</dbReference>
<name>K4LD98_THEPS</name>
<dbReference type="GO" id="GO:0005829">
    <property type="term" value="C:cytosol"/>
    <property type="evidence" value="ECO:0007669"/>
    <property type="project" value="TreeGrafter"/>
</dbReference>
<evidence type="ECO:0000313" key="3">
    <source>
        <dbReference type="EMBL" id="AFV10941.1"/>
    </source>
</evidence>
<dbReference type="Pfam" id="PF01381">
    <property type="entry name" value="HTH_3"/>
    <property type="match status" value="1"/>
</dbReference>
<keyword evidence="4" id="KW-1185">Reference proteome</keyword>
<dbReference type="GO" id="GO:0003700">
    <property type="term" value="F:DNA-binding transcription factor activity"/>
    <property type="evidence" value="ECO:0007669"/>
    <property type="project" value="TreeGrafter"/>
</dbReference>
<reference evidence="3 4" key="1">
    <citation type="journal article" date="2012" name="BMC Genomics">
        <title>Genome-guided analysis of physiological and morphological traits of the fermentative acetate oxidizer Thermacetogenium phaeum.</title>
        <authorList>
            <person name="Oehler D."/>
            <person name="Poehlein A."/>
            <person name="Leimbach A."/>
            <person name="Muller N."/>
            <person name="Daniel R."/>
            <person name="Gottschalk G."/>
            <person name="Schink B."/>
        </authorList>
    </citation>
    <scope>NUCLEOTIDE SEQUENCE [LARGE SCALE GENOMIC DNA]</scope>
    <source>
        <strain evidence="4">ATCC BAA-254 / DSM 26808 / PB</strain>
    </source>
</reference>
<dbReference type="SUPFAM" id="SSF47413">
    <property type="entry name" value="lambda repressor-like DNA-binding domains"/>
    <property type="match status" value="1"/>
</dbReference>
<organism evidence="3 4">
    <name type="scientific">Thermacetogenium phaeum (strain ATCC BAA-254 / DSM 26808 / PB)</name>
    <dbReference type="NCBI Taxonomy" id="1089553"/>
    <lineage>
        <taxon>Bacteria</taxon>
        <taxon>Bacillati</taxon>
        <taxon>Bacillota</taxon>
        <taxon>Clostridia</taxon>
        <taxon>Thermoanaerobacterales</taxon>
        <taxon>Thermoanaerobacteraceae</taxon>
        <taxon>Thermacetogenium</taxon>
    </lineage>
</organism>
<dbReference type="KEGG" id="tpz:Tph_c07090"/>
<proteinExistence type="predicted"/>
<accession>K4LD98</accession>
<dbReference type="PROSITE" id="PS50943">
    <property type="entry name" value="HTH_CROC1"/>
    <property type="match status" value="1"/>
</dbReference>
<dbReference type="PANTHER" id="PTHR46797">
    <property type="entry name" value="HTH-TYPE TRANSCRIPTIONAL REGULATOR"/>
    <property type="match status" value="1"/>
</dbReference>
<dbReference type="InterPro" id="IPR001387">
    <property type="entry name" value="Cro/C1-type_HTH"/>
</dbReference>
<evidence type="ECO:0000256" key="1">
    <source>
        <dbReference type="ARBA" id="ARBA00023125"/>
    </source>
</evidence>
<protein>
    <recommendedName>
        <fullName evidence="2">HTH cro/C1-type domain-containing protein</fullName>
    </recommendedName>
</protein>
<evidence type="ECO:0000313" key="4">
    <source>
        <dbReference type="Proteomes" id="UP000000467"/>
    </source>
</evidence>
<dbReference type="STRING" id="1089553.Tph_c07090"/>
<feature type="domain" description="HTH cro/C1-type" evidence="2">
    <location>
        <begin position="10"/>
        <end position="65"/>
    </location>
</feature>
<dbReference type="eggNOG" id="COG1396">
    <property type="taxonomic scope" value="Bacteria"/>
</dbReference>
<dbReference type="AlphaFoldDB" id="K4LD98"/>
<dbReference type="SMART" id="SM00530">
    <property type="entry name" value="HTH_XRE"/>
    <property type="match status" value="1"/>
</dbReference>
<dbReference type="EMBL" id="CP003732">
    <property type="protein sequence ID" value="AFV10941.1"/>
    <property type="molecule type" value="Genomic_DNA"/>
</dbReference>
<dbReference type="GO" id="GO:0003677">
    <property type="term" value="F:DNA binding"/>
    <property type="evidence" value="ECO:0007669"/>
    <property type="project" value="UniProtKB-KW"/>
</dbReference>
<dbReference type="InterPro" id="IPR010982">
    <property type="entry name" value="Lambda_DNA-bd_dom_sf"/>
</dbReference>
<gene>
    <name evidence="3" type="ordered locus">Tph_c07090</name>
</gene>
<evidence type="ECO:0000259" key="2">
    <source>
        <dbReference type="PROSITE" id="PS50943"/>
    </source>
</evidence>
<dbReference type="CDD" id="cd00093">
    <property type="entry name" value="HTH_XRE"/>
    <property type="match status" value="1"/>
</dbReference>
<sequence>MAESKLGHKLRQLRKIRNLTADELSKLSGVSRSYILLIETGKRTEVSNKILDKLARALRVNPNYFKIDDAALPMDVLPDLPPDIIELIVSADSMPYLKLTRKAKEKGLSPETLEKVLDILIEGLEKKNNNETTISERNNPSHRR</sequence>
<dbReference type="HOGENOM" id="CLU_1795575_0_0_9"/>
<dbReference type="InterPro" id="IPR050807">
    <property type="entry name" value="TransReg_Diox_bact_type"/>
</dbReference>
<dbReference type="Proteomes" id="UP000000467">
    <property type="component" value="Chromosome"/>
</dbReference>
<dbReference type="OrthoDB" id="2187867at2"/>
<dbReference type="RefSeq" id="WP_015049858.1">
    <property type="nucleotide sequence ID" value="NC_018870.1"/>
</dbReference>
<dbReference type="Gene3D" id="1.10.260.40">
    <property type="entry name" value="lambda repressor-like DNA-binding domains"/>
    <property type="match status" value="1"/>
</dbReference>